<dbReference type="AlphaFoldDB" id="A0A2S6HM11"/>
<protein>
    <submittedName>
        <fullName evidence="2">HD domain-containing protein</fullName>
    </submittedName>
</protein>
<keyword evidence="3" id="KW-1185">Reference proteome</keyword>
<dbReference type="Pfam" id="PF13487">
    <property type="entry name" value="HD_5"/>
    <property type="match status" value="1"/>
</dbReference>
<dbReference type="RefSeq" id="WP_104439225.1">
    <property type="nucleotide sequence ID" value="NZ_PTJA01000015.1"/>
</dbReference>
<dbReference type="PANTHER" id="PTHR43155:SF2">
    <property type="entry name" value="CYCLIC DI-GMP PHOSPHODIESTERASE PA4108"/>
    <property type="match status" value="1"/>
</dbReference>
<evidence type="ECO:0000259" key="1">
    <source>
        <dbReference type="PROSITE" id="PS51832"/>
    </source>
</evidence>
<organism evidence="2 3">
    <name type="scientific">Lacrimispora xylanisolvens</name>
    <dbReference type="NCBI Taxonomy" id="384636"/>
    <lineage>
        <taxon>Bacteria</taxon>
        <taxon>Bacillati</taxon>
        <taxon>Bacillota</taxon>
        <taxon>Clostridia</taxon>
        <taxon>Lachnospirales</taxon>
        <taxon>Lachnospiraceae</taxon>
        <taxon>Lacrimispora</taxon>
    </lineage>
</organism>
<dbReference type="InterPro" id="IPR037522">
    <property type="entry name" value="HD_GYP_dom"/>
</dbReference>
<dbReference type="SUPFAM" id="SSF109604">
    <property type="entry name" value="HD-domain/PDEase-like"/>
    <property type="match status" value="1"/>
</dbReference>
<dbReference type="OrthoDB" id="9377at2"/>
<evidence type="ECO:0000313" key="2">
    <source>
        <dbReference type="EMBL" id="PPK78496.1"/>
    </source>
</evidence>
<dbReference type="SMART" id="SM00471">
    <property type="entry name" value="HDc"/>
    <property type="match status" value="1"/>
</dbReference>
<gene>
    <name evidence="2" type="ORF">BXY41_115171</name>
</gene>
<proteinExistence type="predicted"/>
<dbReference type="EMBL" id="PTJA01000015">
    <property type="protein sequence ID" value="PPK78496.1"/>
    <property type="molecule type" value="Genomic_DNA"/>
</dbReference>
<dbReference type="Proteomes" id="UP000237749">
    <property type="component" value="Unassembled WGS sequence"/>
</dbReference>
<dbReference type="Gene3D" id="1.10.3210.10">
    <property type="entry name" value="Hypothetical protein af1432"/>
    <property type="match status" value="1"/>
</dbReference>
<dbReference type="InterPro" id="IPR003607">
    <property type="entry name" value="HD/PDEase_dom"/>
</dbReference>
<sequence length="356" mass="39795">MIYLPIEKLTAGMELARNIPGLNPMLPFAVTGYVLNERTINRMMSIGIQGAYIQTELTEGIEPVDIVEPELKAKMLISIQETFEESLKKVTFQTSRQIYENIADVAKTVVMNVLNMDKYLFQMIDIRDYDSYTYSHSLYVGILSVLIGRYIGLPISKLNDLALCGLLHDIGKTDIPIEITNKPGPLTKEEFEIMKQHPSLSYDKLFNCNSISQAVLQGIQTHHEKYDGSGYPFGLAGENIPLYGRILAIADVYDALSATRPYRKAWNPRKIFDYLTSCCNSHFDPELLSAFFQCVSAYPIGTIVRLSDGSTAVVKDNTPGFALRPIIRFINPASVAGKEINLSSEALNITIIDMDD</sequence>
<dbReference type="CDD" id="cd00077">
    <property type="entry name" value="HDc"/>
    <property type="match status" value="1"/>
</dbReference>
<dbReference type="PROSITE" id="PS51832">
    <property type="entry name" value="HD_GYP"/>
    <property type="match status" value="1"/>
</dbReference>
<evidence type="ECO:0000313" key="3">
    <source>
        <dbReference type="Proteomes" id="UP000237749"/>
    </source>
</evidence>
<feature type="domain" description="HD-GYP" evidence="1">
    <location>
        <begin position="111"/>
        <end position="307"/>
    </location>
</feature>
<dbReference type="PANTHER" id="PTHR43155">
    <property type="entry name" value="CYCLIC DI-GMP PHOSPHODIESTERASE PA4108-RELATED"/>
    <property type="match status" value="1"/>
</dbReference>
<reference evidence="2 3" key="1">
    <citation type="submission" date="2018-02" db="EMBL/GenBank/DDBJ databases">
        <title>Genomic Encyclopedia of Archaeal and Bacterial Type Strains, Phase II (KMG-II): from individual species to whole genera.</title>
        <authorList>
            <person name="Goeker M."/>
        </authorList>
    </citation>
    <scope>NUCLEOTIDE SEQUENCE [LARGE SCALE GENOMIC DNA]</scope>
    <source>
        <strain evidence="2 3">DSM 3808</strain>
    </source>
</reference>
<comment type="caution">
    <text evidence="2">The sequence shown here is derived from an EMBL/GenBank/DDBJ whole genome shotgun (WGS) entry which is preliminary data.</text>
</comment>
<accession>A0A2S6HM11</accession>
<name>A0A2S6HM11_9FIRM</name>